<dbReference type="FunFam" id="1.10.720.40:FF:000001">
    <property type="entry name" value="LEM domain containing 2, isoform CRA_a"/>
    <property type="match status" value="1"/>
</dbReference>
<reference evidence="4" key="1">
    <citation type="submission" date="2021-06" db="EMBL/GenBank/DDBJ databases">
        <authorList>
            <consortium name="Wellcome Sanger Institute Data Sharing"/>
        </authorList>
    </citation>
    <scope>NUCLEOTIDE SEQUENCE [LARGE SCALE GENOMIC DNA]</scope>
</reference>
<dbReference type="InterPro" id="IPR003887">
    <property type="entry name" value="LEM_dom"/>
</dbReference>
<feature type="region of interest" description="Disordered" evidence="1">
    <location>
        <begin position="126"/>
        <end position="149"/>
    </location>
</feature>
<dbReference type="PANTHER" id="PTHR12019:SF5">
    <property type="entry name" value="EMERIN (EMERY-DREIFUSS MUSCULAR DYSTROPHY)"/>
    <property type="match status" value="1"/>
</dbReference>
<proteinExistence type="predicted"/>
<dbReference type="Ensembl" id="ENSECRT00000028577.1">
    <property type="protein sequence ID" value="ENSECRP00000027992.1"/>
    <property type="gene ID" value="ENSECRG00000018947.1"/>
</dbReference>
<dbReference type="PANTHER" id="PTHR12019">
    <property type="entry name" value="LAMINA-ASSOCIATED POLYPEPTIDE THYMOPOIETIN"/>
    <property type="match status" value="1"/>
</dbReference>
<dbReference type="PROSITE" id="PS50954">
    <property type="entry name" value="LEM"/>
    <property type="match status" value="1"/>
</dbReference>
<feature type="domain" description="LEM" evidence="3">
    <location>
        <begin position="1"/>
        <end position="44"/>
    </location>
</feature>
<feature type="compositionally biased region" description="Polar residues" evidence="1">
    <location>
        <begin position="126"/>
        <end position="138"/>
    </location>
</feature>
<keyword evidence="2" id="KW-0472">Membrane</keyword>
<dbReference type="InterPro" id="IPR051656">
    <property type="entry name" value="LEM_domain"/>
</dbReference>
<keyword evidence="5" id="KW-1185">Reference proteome</keyword>
<dbReference type="SUPFAM" id="SSF63451">
    <property type="entry name" value="LEM domain"/>
    <property type="match status" value="1"/>
</dbReference>
<dbReference type="GeneTree" id="ENSGT00510000050141"/>
<dbReference type="Proteomes" id="UP000694620">
    <property type="component" value="Chromosome 11"/>
</dbReference>
<dbReference type="AlphaFoldDB" id="A0A8C4TAR6"/>
<evidence type="ECO:0000313" key="4">
    <source>
        <dbReference type="Ensembl" id="ENSECRP00000027992.1"/>
    </source>
</evidence>
<evidence type="ECO:0000259" key="3">
    <source>
        <dbReference type="PROSITE" id="PS50954"/>
    </source>
</evidence>
<keyword evidence="2" id="KW-1133">Transmembrane helix</keyword>
<keyword evidence="2" id="KW-0812">Transmembrane</keyword>
<dbReference type="Pfam" id="PF03020">
    <property type="entry name" value="LEM"/>
    <property type="match status" value="1"/>
</dbReference>
<evidence type="ECO:0000256" key="1">
    <source>
        <dbReference type="SAM" id="MobiDB-lite"/>
    </source>
</evidence>
<evidence type="ECO:0000313" key="5">
    <source>
        <dbReference type="Proteomes" id="UP000694620"/>
    </source>
</evidence>
<dbReference type="SMART" id="SM00540">
    <property type="entry name" value="LEM"/>
    <property type="match status" value="1"/>
</dbReference>
<organism evidence="4 5">
    <name type="scientific">Erpetoichthys calabaricus</name>
    <name type="common">Rope fish</name>
    <name type="synonym">Calamoichthys calabaricus</name>
    <dbReference type="NCBI Taxonomy" id="27687"/>
    <lineage>
        <taxon>Eukaryota</taxon>
        <taxon>Metazoa</taxon>
        <taxon>Chordata</taxon>
        <taxon>Craniata</taxon>
        <taxon>Vertebrata</taxon>
        <taxon>Euteleostomi</taxon>
        <taxon>Actinopterygii</taxon>
        <taxon>Polypteriformes</taxon>
        <taxon>Polypteridae</taxon>
        <taxon>Erpetoichthys</taxon>
    </lineage>
</organism>
<gene>
    <name evidence="4" type="primary">emd</name>
</gene>
<dbReference type="InterPro" id="IPR011015">
    <property type="entry name" value="LEM/LEM-like_dom_sf"/>
</dbReference>
<sequence length="196" mass="22990">MNFSNKTDKEIAELLDQYMIKHGPVVGSTRKLYEKKLHEALESNEGKKSSPLKTIYQEEEEEIILTRSALRPSPKSELYTDWEARTTEMDHHSAYNRKQYSTEPTGHSFKYQEVLRDYKDESQPIRSSSATFRNVSHSKPSHMTAPVKPTTIKDSQDKRYIPIWLQFMVFILFAGFLYYVFTNMEVTPKNPFEHIN</sequence>
<dbReference type="Gene3D" id="1.10.720.40">
    <property type="match status" value="1"/>
</dbReference>
<name>A0A8C4TAR6_ERPCA</name>
<protein>
    <recommendedName>
        <fullName evidence="3">LEM domain-containing protein</fullName>
    </recommendedName>
</protein>
<evidence type="ECO:0000256" key="2">
    <source>
        <dbReference type="SAM" id="Phobius"/>
    </source>
</evidence>
<accession>A0A8C4TAR6</accession>
<reference evidence="4" key="3">
    <citation type="submission" date="2025-09" db="UniProtKB">
        <authorList>
            <consortium name="Ensembl"/>
        </authorList>
    </citation>
    <scope>IDENTIFICATION</scope>
</reference>
<feature type="transmembrane region" description="Helical" evidence="2">
    <location>
        <begin position="163"/>
        <end position="181"/>
    </location>
</feature>
<reference evidence="4" key="2">
    <citation type="submission" date="2025-08" db="UniProtKB">
        <authorList>
            <consortium name="Ensembl"/>
        </authorList>
    </citation>
    <scope>IDENTIFICATION</scope>
</reference>